<gene>
    <name evidence="3" type="ORF">PAUS00366_LOCUS16141</name>
</gene>
<dbReference type="SUPFAM" id="SSF51905">
    <property type="entry name" value="FAD/NAD(P)-binding domain"/>
    <property type="match status" value="1"/>
</dbReference>
<feature type="compositionally biased region" description="Basic and acidic residues" evidence="1">
    <location>
        <begin position="498"/>
        <end position="507"/>
    </location>
</feature>
<organism evidence="3">
    <name type="scientific">Pseudo-nitzschia australis</name>
    <dbReference type="NCBI Taxonomy" id="44445"/>
    <lineage>
        <taxon>Eukaryota</taxon>
        <taxon>Sar</taxon>
        <taxon>Stramenopiles</taxon>
        <taxon>Ochrophyta</taxon>
        <taxon>Bacillariophyta</taxon>
        <taxon>Bacillariophyceae</taxon>
        <taxon>Bacillariophycidae</taxon>
        <taxon>Bacillariales</taxon>
        <taxon>Bacillariaceae</taxon>
        <taxon>Pseudo-nitzschia</taxon>
    </lineage>
</organism>
<sequence length="659" mass="71628">MKTHCCTLFTAILGVVTLASRFRPVLSFSRVMIVTVGKVQNAGVRKARTTGTASVSASTSTSLLRGTSNGNDAKRTNKDRYQNNKSTVAIIGGGVAGLSCAQHLQHSYDVTVYDTGRLRPGGRASSRQPNDRPKKDGGNGVEYPLLSRFRYDHAAQFITTVEPITPMEPITINWRNDFDQQVHEWIDNDILRVSPPNSMYAFERRTTESTINTDATSGWSAKCLNPSENSETQQQQQQFCYPRNGMSSLVDALVSGSTFNVEQDVWVSPSSGVKYQGPPASQGSTAKNGIAKDSWSVRAQGQTLGKHDHLIVAHNGKCADRLMSKTPAKGVHRLLRTNFNDRVPVNGGDKMTLNSIYSLTVCLKGPSLLSQNLPEAFVGGFVQNHPRLGLVTCQTNKYPTTTYRDGNDDESIEVWTILSTAPFAKKNKAPQEFLPEDVVQKVTQLLLDSLENDILCPGVEKDGGGKNGGTGGLLQNQVLESRLQLWGAGVPLNVWRGDPNRKSENDSTHGSAGFVHDPRYQVGVCGDWLLEASIAGAWTSGRRMAQRLIDTDHSSTEKCVGFKKGNFEASSSVRQLGLASLDGPMNNSNKNGEESKHPHESSTRSSSGGGGRGRGGRGRGRGRGRGGSNKNSRNGRGRRTNDRNQQGNQNRNRSETTPP</sequence>
<evidence type="ECO:0000313" key="3">
    <source>
        <dbReference type="EMBL" id="CAE0723385.1"/>
    </source>
</evidence>
<feature type="signal peptide" evidence="2">
    <location>
        <begin position="1"/>
        <end position="27"/>
    </location>
</feature>
<feature type="region of interest" description="Disordered" evidence="1">
    <location>
        <begin position="496"/>
        <end position="516"/>
    </location>
</feature>
<proteinExistence type="predicted"/>
<dbReference type="AlphaFoldDB" id="A0A7S4AQ80"/>
<feature type="chain" id="PRO_5030716701" description="Amine oxidase domain-containing protein" evidence="2">
    <location>
        <begin position="28"/>
        <end position="659"/>
    </location>
</feature>
<dbReference type="Gene3D" id="3.90.660.10">
    <property type="match status" value="1"/>
</dbReference>
<evidence type="ECO:0000256" key="2">
    <source>
        <dbReference type="SAM" id="SignalP"/>
    </source>
</evidence>
<evidence type="ECO:0000256" key="1">
    <source>
        <dbReference type="SAM" id="MobiDB-lite"/>
    </source>
</evidence>
<dbReference type="Gene3D" id="3.50.50.60">
    <property type="entry name" value="FAD/NAD(P)-binding domain"/>
    <property type="match status" value="1"/>
</dbReference>
<evidence type="ECO:0008006" key="4">
    <source>
        <dbReference type="Google" id="ProtNLM"/>
    </source>
</evidence>
<reference evidence="3" key="1">
    <citation type="submission" date="2021-01" db="EMBL/GenBank/DDBJ databases">
        <authorList>
            <person name="Corre E."/>
            <person name="Pelletier E."/>
            <person name="Niang G."/>
            <person name="Scheremetjew M."/>
            <person name="Finn R."/>
            <person name="Kale V."/>
            <person name="Holt S."/>
            <person name="Cochrane G."/>
            <person name="Meng A."/>
            <person name="Brown T."/>
            <person name="Cohen L."/>
        </authorList>
    </citation>
    <scope>NUCLEOTIDE SEQUENCE</scope>
    <source>
        <strain evidence="3">10249 10 AB</strain>
    </source>
</reference>
<feature type="region of interest" description="Disordered" evidence="1">
    <location>
        <begin position="49"/>
        <end position="81"/>
    </location>
</feature>
<dbReference type="EMBL" id="HBIX01023301">
    <property type="protein sequence ID" value="CAE0723385.1"/>
    <property type="molecule type" value="Transcribed_RNA"/>
</dbReference>
<feature type="compositionally biased region" description="Basic and acidic residues" evidence="1">
    <location>
        <begin position="591"/>
        <end position="602"/>
    </location>
</feature>
<feature type="region of interest" description="Disordered" evidence="1">
    <location>
        <begin position="579"/>
        <end position="659"/>
    </location>
</feature>
<name>A0A7S4AQ80_9STRA</name>
<feature type="region of interest" description="Disordered" evidence="1">
    <location>
        <begin position="115"/>
        <end position="141"/>
    </location>
</feature>
<keyword evidence="2" id="KW-0732">Signal</keyword>
<feature type="compositionally biased region" description="Basic residues" evidence="1">
    <location>
        <begin position="614"/>
        <end position="624"/>
    </location>
</feature>
<protein>
    <recommendedName>
        <fullName evidence="4">Amine oxidase domain-containing protein</fullName>
    </recommendedName>
</protein>
<dbReference type="PANTHER" id="PTHR16128:SF5">
    <property type="entry name" value="FAD_NAD(P)-BINDING OXIDOREDUCTASE FAMILY PROTEIN"/>
    <property type="match status" value="1"/>
</dbReference>
<dbReference type="InterPro" id="IPR036188">
    <property type="entry name" value="FAD/NAD-bd_sf"/>
</dbReference>
<feature type="compositionally biased region" description="Basic and acidic residues" evidence="1">
    <location>
        <begin position="72"/>
        <end position="81"/>
    </location>
</feature>
<dbReference type="PANTHER" id="PTHR16128">
    <property type="entry name" value="FAD/NAD(P)-BINDING OXIDOREDUCTASE FAMILY PROTEIN"/>
    <property type="match status" value="1"/>
</dbReference>
<feature type="compositionally biased region" description="Low complexity" evidence="1">
    <location>
        <begin position="49"/>
        <end position="62"/>
    </location>
</feature>
<dbReference type="Pfam" id="PF13450">
    <property type="entry name" value="NAD_binding_8"/>
    <property type="match status" value="1"/>
</dbReference>
<accession>A0A7S4AQ80</accession>